<dbReference type="EMBL" id="BQNB010009600">
    <property type="protein sequence ID" value="GJS65758.1"/>
    <property type="molecule type" value="Genomic_DNA"/>
</dbReference>
<feature type="region of interest" description="Disordered" evidence="1">
    <location>
        <begin position="1"/>
        <end position="46"/>
    </location>
</feature>
<protein>
    <recommendedName>
        <fullName evidence="4">Reverse transcriptase domain-containing protein</fullName>
    </recommendedName>
</protein>
<feature type="compositionally biased region" description="Gly residues" evidence="1">
    <location>
        <begin position="22"/>
        <end position="43"/>
    </location>
</feature>
<dbReference type="Proteomes" id="UP001151760">
    <property type="component" value="Unassembled WGS sequence"/>
</dbReference>
<accession>A0ABQ4XK83</accession>
<evidence type="ECO:0000256" key="1">
    <source>
        <dbReference type="SAM" id="MobiDB-lite"/>
    </source>
</evidence>
<evidence type="ECO:0008006" key="4">
    <source>
        <dbReference type="Google" id="ProtNLM"/>
    </source>
</evidence>
<keyword evidence="3" id="KW-1185">Reference proteome</keyword>
<proteinExistence type="predicted"/>
<name>A0ABQ4XK83_9ASTR</name>
<evidence type="ECO:0000313" key="2">
    <source>
        <dbReference type="EMBL" id="GJS65758.1"/>
    </source>
</evidence>
<reference evidence="2" key="1">
    <citation type="journal article" date="2022" name="Int. J. Mol. Sci.">
        <title>Draft Genome of Tanacetum Coccineum: Genomic Comparison of Closely Related Tanacetum-Family Plants.</title>
        <authorList>
            <person name="Yamashiro T."/>
            <person name="Shiraishi A."/>
            <person name="Nakayama K."/>
            <person name="Satake H."/>
        </authorList>
    </citation>
    <scope>NUCLEOTIDE SEQUENCE</scope>
</reference>
<gene>
    <name evidence="2" type="ORF">Tco_0680322</name>
</gene>
<sequence length="177" mass="19124">MTTRCAGRSTAAPRGGRTSGRTGRGSGRTRGRTGDQGNGGIDEQGGQQLQNLLPTILAQVGSQCSNQGNTRNQKGDSVNDNIQGDARNVVMNNGQRGCSYKEFLACSLKEYDGKGGAIVYTRWIENMESVQDMSGCGDDQKVKYTVGSFVGKPHAVELVRISHTKSRDRCWHRVGKL</sequence>
<reference evidence="2" key="2">
    <citation type="submission" date="2022-01" db="EMBL/GenBank/DDBJ databases">
        <authorList>
            <person name="Yamashiro T."/>
            <person name="Shiraishi A."/>
            <person name="Satake H."/>
            <person name="Nakayama K."/>
        </authorList>
    </citation>
    <scope>NUCLEOTIDE SEQUENCE</scope>
</reference>
<comment type="caution">
    <text evidence="2">The sequence shown here is derived from an EMBL/GenBank/DDBJ whole genome shotgun (WGS) entry which is preliminary data.</text>
</comment>
<feature type="region of interest" description="Disordered" evidence="1">
    <location>
        <begin position="63"/>
        <end position="83"/>
    </location>
</feature>
<organism evidence="2 3">
    <name type="scientific">Tanacetum coccineum</name>
    <dbReference type="NCBI Taxonomy" id="301880"/>
    <lineage>
        <taxon>Eukaryota</taxon>
        <taxon>Viridiplantae</taxon>
        <taxon>Streptophyta</taxon>
        <taxon>Embryophyta</taxon>
        <taxon>Tracheophyta</taxon>
        <taxon>Spermatophyta</taxon>
        <taxon>Magnoliopsida</taxon>
        <taxon>eudicotyledons</taxon>
        <taxon>Gunneridae</taxon>
        <taxon>Pentapetalae</taxon>
        <taxon>asterids</taxon>
        <taxon>campanulids</taxon>
        <taxon>Asterales</taxon>
        <taxon>Asteraceae</taxon>
        <taxon>Asteroideae</taxon>
        <taxon>Anthemideae</taxon>
        <taxon>Anthemidinae</taxon>
        <taxon>Tanacetum</taxon>
    </lineage>
</organism>
<feature type="compositionally biased region" description="Polar residues" evidence="1">
    <location>
        <begin position="63"/>
        <end position="82"/>
    </location>
</feature>
<evidence type="ECO:0000313" key="3">
    <source>
        <dbReference type="Proteomes" id="UP001151760"/>
    </source>
</evidence>